<dbReference type="AlphaFoldDB" id="A0A2C9K4X1"/>
<accession>A0A2C9K4X1</accession>
<dbReference type="OrthoDB" id="550577at2759"/>
<evidence type="ECO:0000313" key="3">
    <source>
        <dbReference type="Proteomes" id="UP000076420"/>
    </source>
</evidence>
<sequence>MYSLLILTCGFLYVTGSPNLRTAILIEKRTEFGQNLFFRGGLDYSRKEGCDSATSLESNPCVIPIQHNISSIDAYKAAKAWSEGDNYLDWSGAEPEQGDWTNIPASGSPAIWTTNDPSKETFNILNTYGDHYWLLDVEMDCGKTLNGFFEVKGFLDGQWENDIKQARKCSGTEAVRRPFESKNHIAKCGAKNVFHFNDGACEISKFD</sequence>
<organism evidence="2 3">
    <name type="scientific">Biomphalaria glabrata</name>
    <name type="common">Bloodfluke planorb</name>
    <name type="synonym">Freshwater snail</name>
    <dbReference type="NCBI Taxonomy" id="6526"/>
    <lineage>
        <taxon>Eukaryota</taxon>
        <taxon>Metazoa</taxon>
        <taxon>Spiralia</taxon>
        <taxon>Lophotrochozoa</taxon>
        <taxon>Mollusca</taxon>
        <taxon>Gastropoda</taxon>
        <taxon>Heterobranchia</taxon>
        <taxon>Euthyneura</taxon>
        <taxon>Panpulmonata</taxon>
        <taxon>Hygrophila</taxon>
        <taxon>Lymnaeoidea</taxon>
        <taxon>Planorbidae</taxon>
        <taxon>Biomphalaria</taxon>
    </lineage>
</organism>
<gene>
    <name evidence="2" type="primary">106051451</name>
</gene>
<dbReference type="VEuPathDB" id="VectorBase:BGLAX_049433"/>
<dbReference type="KEGG" id="bgt:106051451"/>
<feature type="chain" id="PRO_5012316180" description="C-type lectin domain-containing protein" evidence="1">
    <location>
        <begin position="17"/>
        <end position="207"/>
    </location>
</feature>
<protein>
    <recommendedName>
        <fullName evidence="4">C-type lectin domain-containing protein</fullName>
    </recommendedName>
</protein>
<dbReference type="VEuPathDB" id="VectorBase:BGLB013250"/>
<reference evidence="2" key="1">
    <citation type="submission" date="2020-05" db="UniProtKB">
        <authorList>
            <consortium name="EnsemblMetazoa"/>
        </authorList>
    </citation>
    <scope>IDENTIFICATION</scope>
    <source>
        <strain evidence="2">BB02</strain>
    </source>
</reference>
<feature type="signal peptide" evidence="1">
    <location>
        <begin position="1"/>
        <end position="16"/>
    </location>
</feature>
<name>A0A2C9K4X1_BIOGL</name>
<dbReference type="EnsemblMetazoa" id="BGLB013250-RB">
    <property type="protein sequence ID" value="BGLB013250-PB"/>
    <property type="gene ID" value="BGLB013250"/>
</dbReference>
<dbReference type="Proteomes" id="UP000076420">
    <property type="component" value="Unassembled WGS sequence"/>
</dbReference>
<proteinExistence type="predicted"/>
<keyword evidence="1" id="KW-0732">Signal</keyword>
<evidence type="ECO:0000313" key="2">
    <source>
        <dbReference type="EnsemblMetazoa" id="BGLB013250-PB"/>
    </source>
</evidence>
<evidence type="ECO:0008006" key="4">
    <source>
        <dbReference type="Google" id="ProtNLM"/>
    </source>
</evidence>
<dbReference type="STRING" id="6526.A0A2C9K4X1"/>
<evidence type="ECO:0000256" key="1">
    <source>
        <dbReference type="SAM" id="SignalP"/>
    </source>
</evidence>